<proteinExistence type="inferred from homology"/>
<protein>
    <submittedName>
        <fullName evidence="6">Stealth CR1 domain-containing protein</fullName>
    </submittedName>
</protein>
<dbReference type="Pfam" id="PF17101">
    <property type="entry name" value="Stealth_CR1"/>
    <property type="match status" value="1"/>
</dbReference>
<dbReference type="InterPro" id="IPR047141">
    <property type="entry name" value="Stealth"/>
</dbReference>
<feature type="domain" description="Stealth protein CR1 conserved region 1" evidence="5">
    <location>
        <begin position="1"/>
        <end position="27"/>
    </location>
</feature>
<evidence type="ECO:0000313" key="6">
    <source>
        <dbReference type="EMBL" id="WGH76623.1"/>
    </source>
</evidence>
<name>A0ABY8L8A8_9FLAO</name>
<accession>A0ABY8L8A8</accession>
<keyword evidence="7" id="KW-1185">Reference proteome</keyword>
<dbReference type="PANTHER" id="PTHR24045">
    <property type="match status" value="1"/>
</dbReference>
<organism evidence="6 7">
    <name type="scientific">Tenacibaculum tangerinum</name>
    <dbReference type="NCBI Taxonomy" id="3038772"/>
    <lineage>
        <taxon>Bacteria</taxon>
        <taxon>Pseudomonadati</taxon>
        <taxon>Bacteroidota</taxon>
        <taxon>Flavobacteriia</taxon>
        <taxon>Flavobacteriales</taxon>
        <taxon>Flavobacteriaceae</taxon>
        <taxon>Tenacibaculum</taxon>
    </lineage>
</organism>
<dbReference type="InterPro" id="IPR021520">
    <property type="entry name" value="Stealth_CR2"/>
</dbReference>
<dbReference type="InterPro" id="IPR031358">
    <property type="entry name" value="Stealth_CR1"/>
</dbReference>
<dbReference type="EMBL" id="CP122539">
    <property type="protein sequence ID" value="WGH76623.1"/>
    <property type="molecule type" value="Genomic_DNA"/>
</dbReference>
<evidence type="ECO:0000313" key="7">
    <source>
        <dbReference type="Proteomes" id="UP001232001"/>
    </source>
</evidence>
<evidence type="ECO:0000256" key="2">
    <source>
        <dbReference type="ARBA" id="ARBA00022679"/>
    </source>
</evidence>
<evidence type="ECO:0000256" key="3">
    <source>
        <dbReference type="ARBA" id="ARBA00023169"/>
    </source>
</evidence>
<evidence type="ECO:0000259" key="4">
    <source>
        <dbReference type="Pfam" id="PF11380"/>
    </source>
</evidence>
<gene>
    <name evidence="6" type="ORF">P8625_05545</name>
</gene>
<dbReference type="Proteomes" id="UP001232001">
    <property type="component" value="Chromosome"/>
</dbReference>
<keyword evidence="3" id="KW-0270">Exopolysaccharide synthesis</keyword>
<dbReference type="RefSeq" id="WP_279652487.1">
    <property type="nucleotide sequence ID" value="NZ_CP122539.1"/>
</dbReference>
<dbReference type="PANTHER" id="PTHR24045:SF0">
    <property type="entry name" value="N-ACETYLGLUCOSAMINE-1-PHOSPHOTRANSFERASE SUBUNITS ALPHA_BETA"/>
    <property type="match status" value="1"/>
</dbReference>
<feature type="domain" description="Stealth protein CR2 conserved region 2" evidence="4">
    <location>
        <begin position="39"/>
        <end position="149"/>
    </location>
</feature>
<dbReference type="Pfam" id="PF11380">
    <property type="entry name" value="Stealth_CR2"/>
    <property type="match status" value="1"/>
</dbReference>
<keyword evidence="2" id="KW-0808">Transferase</keyword>
<sequence>MQIDAVITWVDSSDELWRKKINQYLEKKIDWSNKKESTRYNSINEIEITILSILKFAVYIKNIYVVTDNQQPRNFLELKEKALSKEVNLELVDHTVIFRGYEDFLPTFNSCSIISMLFRIPNLSNNFVVFNDDTFLMRETKEEDFFIDNKPVIRGRWDSYYEDKFFRNLFQKVKGIFKKNDPKKTGYKLAQQKSAKLLGFKKYIRRDHTPVSIKKSGLENYFLENPSFLGNNIKYRFRDNTQFIISSLSNHIQIKNNDYVLDRDFKLSYFQSYKKVLIWLKLLIFSIDKSKLFMCFQSLETAEKEKQKYILEWIDKRLNSNFADEL</sequence>
<reference evidence="6 7" key="1">
    <citation type="submission" date="2023-04" db="EMBL/GenBank/DDBJ databases">
        <title>Tenacibaculum tangerinum sp. nov., isolated from sea tidal flat of South Korea.</title>
        <authorList>
            <person name="Lee S.H."/>
            <person name="Kim J.-J."/>
        </authorList>
    </citation>
    <scope>NUCLEOTIDE SEQUENCE [LARGE SCALE GENOMIC DNA]</scope>
    <source>
        <strain evidence="6 7">GRR-S3-23</strain>
    </source>
</reference>
<evidence type="ECO:0000259" key="5">
    <source>
        <dbReference type="Pfam" id="PF17101"/>
    </source>
</evidence>
<comment type="similarity">
    <text evidence="1">Belongs to the stealth family.</text>
</comment>
<evidence type="ECO:0000256" key="1">
    <source>
        <dbReference type="ARBA" id="ARBA00007583"/>
    </source>
</evidence>